<evidence type="ECO:0000313" key="2">
    <source>
        <dbReference type="Proteomes" id="UP000253318"/>
    </source>
</evidence>
<keyword evidence="2" id="KW-1185">Reference proteome</keyword>
<dbReference type="RefSeq" id="WP_114397447.1">
    <property type="nucleotide sequence ID" value="NZ_QEIM01000037.1"/>
</dbReference>
<name>A0A368TCZ9_9ACTN</name>
<protein>
    <submittedName>
        <fullName evidence="1">Uncharacterized protein</fullName>
    </submittedName>
</protein>
<dbReference type="EMBL" id="QEIN01000018">
    <property type="protein sequence ID" value="RCV61549.1"/>
    <property type="molecule type" value="Genomic_DNA"/>
</dbReference>
<reference evidence="1 2" key="1">
    <citation type="submission" date="2018-04" db="EMBL/GenBank/DDBJ databases">
        <title>Novel actinobacteria from marine sediment.</title>
        <authorList>
            <person name="Ng Z.Y."/>
            <person name="Tan G.Y.A."/>
        </authorList>
    </citation>
    <scope>NUCLEOTIDE SEQUENCE [LARGE SCALE GENOMIC DNA]</scope>
    <source>
        <strain evidence="1 2">TPS81</strain>
    </source>
</reference>
<evidence type="ECO:0000313" key="1">
    <source>
        <dbReference type="EMBL" id="RCV61549.1"/>
    </source>
</evidence>
<accession>A0A368TCZ9</accession>
<proteinExistence type="predicted"/>
<gene>
    <name evidence="1" type="ORF">DEF24_04020</name>
</gene>
<comment type="caution">
    <text evidence="1">The sequence shown here is derived from an EMBL/GenBank/DDBJ whole genome shotgun (WGS) entry which is preliminary data.</text>
</comment>
<organism evidence="1 2">
    <name type="scientific">Marinitenerispora sediminis</name>
    <dbReference type="NCBI Taxonomy" id="1931232"/>
    <lineage>
        <taxon>Bacteria</taxon>
        <taxon>Bacillati</taxon>
        <taxon>Actinomycetota</taxon>
        <taxon>Actinomycetes</taxon>
        <taxon>Streptosporangiales</taxon>
        <taxon>Nocardiopsidaceae</taxon>
        <taxon>Marinitenerispora</taxon>
    </lineage>
</organism>
<dbReference type="Proteomes" id="UP000253318">
    <property type="component" value="Unassembled WGS sequence"/>
</dbReference>
<sequence>MAPAAWLEASFLPVLKTTASTTLRLDWEAAHSVSDTFETTVPERYVGWLERRAAFQFLSAGIYLVRRVFGMRAVSGYAGGVITGPASDGRPPGTLVARKRRLAQAELDALDALDGEGFALPALPSAVVSAAPEGELVAA</sequence>
<dbReference type="AlphaFoldDB" id="A0A368TCZ9"/>